<keyword evidence="9" id="KW-0325">Glycoprotein</keyword>
<dbReference type="InterPro" id="IPR007734">
    <property type="entry name" value="Heparan_SO4_2-O-STrfase"/>
</dbReference>
<evidence type="ECO:0000256" key="1">
    <source>
        <dbReference type="ARBA" id="ARBA00004323"/>
    </source>
</evidence>
<dbReference type="Proteomes" id="UP000001307">
    <property type="component" value="Unassembled WGS sequence"/>
</dbReference>
<organism evidence="11">
    <name type="scientific">Oikopleura dioica</name>
    <name type="common">Tunicate</name>
    <dbReference type="NCBI Taxonomy" id="34765"/>
    <lineage>
        <taxon>Eukaryota</taxon>
        <taxon>Metazoa</taxon>
        <taxon>Chordata</taxon>
        <taxon>Tunicata</taxon>
        <taxon>Appendicularia</taxon>
        <taxon>Copelata</taxon>
        <taxon>Oikopleuridae</taxon>
        <taxon>Oikopleura</taxon>
    </lineage>
</organism>
<name>E4XX37_OIKDI</name>
<dbReference type="OrthoDB" id="10019582at2759"/>
<reference evidence="11" key="1">
    <citation type="journal article" date="2010" name="Science">
        <title>Plasticity of animal genome architecture unmasked by rapid evolution of a pelagic tunicate.</title>
        <authorList>
            <person name="Denoeud F."/>
            <person name="Henriet S."/>
            <person name="Mungpakdee S."/>
            <person name="Aury J.M."/>
            <person name="Da Silva C."/>
            <person name="Brinkmann H."/>
            <person name="Mikhaleva J."/>
            <person name="Olsen L.C."/>
            <person name="Jubin C."/>
            <person name="Canestro C."/>
            <person name="Bouquet J.M."/>
            <person name="Danks G."/>
            <person name="Poulain J."/>
            <person name="Campsteijn C."/>
            <person name="Adamski M."/>
            <person name="Cross I."/>
            <person name="Yadetie F."/>
            <person name="Muffato M."/>
            <person name="Louis A."/>
            <person name="Butcher S."/>
            <person name="Tsagkogeorga G."/>
            <person name="Konrad A."/>
            <person name="Singh S."/>
            <person name="Jensen M.F."/>
            <person name="Cong E.H."/>
            <person name="Eikeseth-Otteraa H."/>
            <person name="Noel B."/>
            <person name="Anthouard V."/>
            <person name="Porcel B.M."/>
            <person name="Kachouri-Lafond R."/>
            <person name="Nishino A."/>
            <person name="Ugolini M."/>
            <person name="Chourrout P."/>
            <person name="Nishida H."/>
            <person name="Aasland R."/>
            <person name="Huzurbazar S."/>
            <person name="Westhof E."/>
            <person name="Delsuc F."/>
            <person name="Lehrach H."/>
            <person name="Reinhardt R."/>
            <person name="Weissenbach J."/>
            <person name="Roy S.W."/>
            <person name="Artiguenave F."/>
            <person name="Postlethwait J.H."/>
            <person name="Manak J.R."/>
            <person name="Thompson E.M."/>
            <person name="Jaillon O."/>
            <person name="Du Pasquier L."/>
            <person name="Boudinot P."/>
            <person name="Liberles D.A."/>
            <person name="Volff J.N."/>
            <person name="Philippe H."/>
            <person name="Lenhard B."/>
            <person name="Roest Crollius H."/>
            <person name="Wincker P."/>
            <person name="Chourrout D."/>
        </authorList>
    </citation>
    <scope>NUCLEOTIDE SEQUENCE [LARGE SCALE GENOMIC DNA]</scope>
</reference>
<evidence type="ECO:0000256" key="5">
    <source>
        <dbReference type="ARBA" id="ARBA00022968"/>
    </source>
</evidence>
<dbReference type="AlphaFoldDB" id="E4XX37"/>
<evidence type="ECO:0000313" key="12">
    <source>
        <dbReference type="Proteomes" id="UP000001307"/>
    </source>
</evidence>
<keyword evidence="12" id="KW-1185">Reference proteome</keyword>
<sequence>MSKIMRCRNPLTICGIRRNNITYFIAIYGVIYLFYIFCLDFISAPGAKSDAIIRVHRSSFPENNVNKLALKNKEYVVFNRVPKCGSMSMTQLAYDLGGKNQFKVESPYEPGEKQTKSQEEQDAFRKYVFDQKPPYMYIRHQNYVDFWDPVEKEKVAYINMIRDPIARFESFYYFSRFGNNLGGGGRAKLNEERKKETVDDCVAKKRQECVKPWWQIVPYLCGQVTDPRCQERDQWAVDRAKYNIDQNYAFVGLLDELEMSLAVLEQLLPEFYKDARSLVKQDSFVKMKNGTLTTFKKPASEKSREYLMTQTSLKYEYQIYDHVLEKLKRRYSQLQDTL</sequence>
<evidence type="ECO:0000256" key="4">
    <source>
        <dbReference type="ARBA" id="ARBA00022692"/>
    </source>
</evidence>
<evidence type="ECO:0000256" key="3">
    <source>
        <dbReference type="ARBA" id="ARBA00022679"/>
    </source>
</evidence>
<protein>
    <recommendedName>
        <fullName evidence="13">Sulfotransferase</fullName>
    </recommendedName>
</protein>
<feature type="transmembrane region" description="Helical" evidence="10">
    <location>
        <begin position="21"/>
        <end position="42"/>
    </location>
</feature>
<proteinExistence type="inferred from homology"/>
<gene>
    <name evidence="11" type="ORF">GSOID_T00007216001</name>
</gene>
<dbReference type="PANTHER" id="PTHR12129">
    <property type="entry name" value="HEPARAN SULFATE 2-O-SULFOTRANSFERASE"/>
    <property type="match status" value="1"/>
</dbReference>
<dbReference type="GO" id="GO:0000139">
    <property type="term" value="C:Golgi membrane"/>
    <property type="evidence" value="ECO:0007669"/>
    <property type="project" value="UniProtKB-SubCell"/>
</dbReference>
<keyword evidence="5" id="KW-0735">Signal-anchor</keyword>
<keyword evidence="7" id="KW-0333">Golgi apparatus</keyword>
<dbReference type="SUPFAM" id="SSF52540">
    <property type="entry name" value="P-loop containing nucleoside triphosphate hydrolases"/>
    <property type="match status" value="1"/>
</dbReference>
<evidence type="ECO:0000256" key="7">
    <source>
        <dbReference type="ARBA" id="ARBA00023034"/>
    </source>
</evidence>
<dbReference type="InterPro" id="IPR005331">
    <property type="entry name" value="Sulfotransferase"/>
</dbReference>
<evidence type="ECO:0000256" key="8">
    <source>
        <dbReference type="ARBA" id="ARBA00023136"/>
    </source>
</evidence>
<accession>E4XX37</accession>
<keyword evidence="3" id="KW-0808">Transferase</keyword>
<evidence type="ECO:0000313" key="11">
    <source>
        <dbReference type="EMBL" id="CBY14231.1"/>
    </source>
</evidence>
<evidence type="ECO:0000256" key="6">
    <source>
        <dbReference type="ARBA" id="ARBA00022989"/>
    </source>
</evidence>
<dbReference type="EMBL" id="FN653265">
    <property type="protein sequence ID" value="CBY14231.1"/>
    <property type="molecule type" value="Genomic_DNA"/>
</dbReference>
<dbReference type="GO" id="GO:0008146">
    <property type="term" value="F:sulfotransferase activity"/>
    <property type="evidence" value="ECO:0007669"/>
    <property type="project" value="InterPro"/>
</dbReference>
<keyword evidence="8 10" id="KW-0472">Membrane</keyword>
<dbReference type="PANTHER" id="PTHR12129:SF15">
    <property type="entry name" value="URONYL 2-SULFOTRANSFERASE"/>
    <property type="match status" value="1"/>
</dbReference>
<dbReference type="Pfam" id="PF03567">
    <property type="entry name" value="Sulfotransfer_2"/>
    <property type="match status" value="1"/>
</dbReference>
<keyword evidence="6 10" id="KW-1133">Transmembrane helix</keyword>
<dbReference type="Gene3D" id="3.40.50.300">
    <property type="entry name" value="P-loop containing nucleotide triphosphate hydrolases"/>
    <property type="match status" value="1"/>
</dbReference>
<evidence type="ECO:0008006" key="13">
    <source>
        <dbReference type="Google" id="ProtNLM"/>
    </source>
</evidence>
<keyword evidence="4 10" id="KW-0812">Transmembrane</keyword>
<dbReference type="InParanoid" id="E4XX37"/>
<evidence type="ECO:0000256" key="10">
    <source>
        <dbReference type="SAM" id="Phobius"/>
    </source>
</evidence>
<evidence type="ECO:0000256" key="9">
    <source>
        <dbReference type="ARBA" id="ARBA00023180"/>
    </source>
</evidence>
<comment type="subcellular location">
    <subcellularLocation>
        <location evidence="1">Golgi apparatus membrane</location>
        <topology evidence="1">Single-pass type II membrane protein</topology>
    </subcellularLocation>
</comment>
<dbReference type="InterPro" id="IPR027417">
    <property type="entry name" value="P-loop_NTPase"/>
</dbReference>
<evidence type="ECO:0000256" key="2">
    <source>
        <dbReference type="ARBA" id="ARBA00010569"/>
    </source>
</evidence>
<comment type="similarity">
    <text evidence="2">Belongs to the sulfotransferase 3 family.</text>
</comment>